<feature type="transmembrane region" description="Helical" evidence="1">
    <location>
        <begin position="69"/>
        <end position="90"/>
    </location>
</feature>
<feature type="domain" description="CAAX prenyl protease 2/Lysostaphin resistance protein A-like" evidence="2">
    <location>
        <begin position="106"/>
        <end position="196"/>
    </location>
</feature>
<reference evidence="3 4" key="1">
    <citation type="submission" date="2020-04" db="EMBL/GenBank/DDBJ databases">
        <title>MicrobeNet Type strains.</title>
        <authorList>
            <person name="Nicholson A.C."/>
        </authorList>
    </citation>
    <scope>NUCLEOTIDE SEQUENCE [LARGE SCALE GENOMIC DNA]</scope>
    <source>
        <strain evidence="3 4">ATCC BAA-277</strain>
    </source>
</reference>
<protein>
    <submittedName>
        <fullName evidence="3">CPBP family intramembrane metalloprotease</fullName>
    </submittedName>
</protein>
<keyword evidence="3" id="KW-0482">Metalloprotease</keyword>
<dbReference type="GO" id="GO:0080120">
    <property type="term" value="P:CAAX-box protein maturation"/>
    <property type="evidence" value="ECO:0007669"/>
    <property type="project" value="UniProtKB-ARBA"/>
</dbReference>
<dbReference type="GO" id="GO:0008237">
    <property type="term" value="F:metallopeptidase activity"/>
    <property type="evidence" value="ECO:0007669"/>
    <property type="project" value="UniProtKB-KW"/>
</dbReference>
<dbReference type="GO" id="GO:0004175">
    <property type="term" value="F:endopeptidase activity"/>
    <property type="evidence" value="ECO:0007669"/>
    <property type="project" value="UniProtKB-ARBA"/>
</dbReference>
<keyword evidence="4" id="KW-1185">Reference proteome</keyword>
<feature type="transmembrane region" description="Helical" evidence="1">
    <location>
        <begin position="160"/>
        <end position="181"/>
    </location>
</feature>
<keyword evidence="3" id="KW-0378">Hydrolase</keyword>
<dbReference type="AlphaFoldDB" id="A0A846Z1I5"/>
<feature type="transmembrane region" description="Helical" evidence="1">
    <location>
        <begin position="188"/>
        <end position="206"/>
    </location>
</feature>
<dbReference type="EMBL" id="JAAXPI010000016">
    <property type="protein sequence ID" value="NKZ04972.1"/>
    <property type="molecule type" value="Genomic_DNA"/>
</dbReference>
<evidence type="ECO:0000313" key="4">
    <source>
        <dbReference type="Proteomes" id="UP000579250"/>
    </source>
</evidence>
<evidence type="ECO:0000313" key="3">
    <source>
        <dbReference type="EMBL" id="NKZ04972.1"/>
    </source>
</evidence>
<keyword evidence="1" id="KW-0472">Membrane</keyword>
<accession>A0A846Z1I5</accession>
<evidence type="ECO:0000259" key="2">
    <source>
        <dbReference type="Pfam" id="PF02517"/>
    </source>
</evidence>
<feature type="transmembrane region" description="Helical" evidence="1">
    <location>
        <begin position="102"/>
        <end position="123"/>
    </location>
</feature>
<proteinExistence type="predicted"/>
<dbReference type="InterPro" id="IPR003675">
    <property type="entry name" value="Rce1/LyrA-like_dom"/>
</dbReference>
<dbReference type="GO" id="GO:0006508">
    <property type="term" value="P:proteolysis"/>
    <property type="evidence" value="ECO:0007669"/>
    <property type="project" value="UniProtKB-KW"/>
</dbReference>
<feature type="transmembrane region" description="Helical" evidence="1">
    <location>
        <begin position="235"/>
        <end position="254"/>
    </location>
</feature>
<name>A0A846Z1I5_9ACTN</name>
<dbReference type="PANTHER" id="PTHR39430:SF1">
    <property type="entry name" value="PROTEASE"/>
    <property type="match status" value="1"/>
</dbReference>
<sequence>MKLLIQLLAVVAVAAIGGVATAAVQWDVLPTLGLGLASAVLALLVYVFVVGRTERRPVDELARAGAVPALGRGALIGFGLFGVVIANLALLGDYRVDGFGSVAGPVALVGVMAAAAVTEELVFRGILFRIVEGRIGTWWSLALTGVVFGLMHLGNENATLWGAIAIAIEAGGMLAAAYAATRNLWVPIGLHFAWNIAGAGIFGTTVSGNDTPDGLLDGVTSGPALITGGEFGPEASLYSVGLGVAATAVFLWLAHRRGTIVPPRRRDRAAATASLSQ</sequence>
<keyword evidence="1" id="KW-1133">Transmembrane helix</keyword>
<feature type="transmembrane region" description="Helical" evidence="1">
    <location>
        <begin position="32"/>
        <end position="49"/>
    </location>
</feature>
<comment type="caution">
    <text evidence="3">The sequence shown here is derived from an EMBL/GenBank/DDBJ whole genome shotgun (WGS) entry which is preliminary data.</text>
</comment>
<dbReference type="Pfam" id="PF02517">
    <property type="entry name" value="Rce1-like"/>
    <property type="match status" value="1"/>
</dbReference>
<gene>
    <name evidence="3" type="ORF">HGB48_14630</name>
</gene>
<feature type="transmembrane region" description="Helical" evidence="1">
    <location>
        <begin position="135"/>
        <end position="154"/>
    </location>
</feature>
<evidence type="ECO:0000256" key="1">
    <source>
        <dbReference type="SAM" id="Phobius"/>
    </source>
</evidence>
<keyword evidence="1" id="KW-0812">Transmembrane</keyword>
<organism evidence="3 4">
    <name type="scientific">Actinomadura latina</name>
    <dbReference type="NCBI Taxonomy" id="163603"/>
    <lineage>
        <taxon>Bacteria</taxon>
        <taxon>Bacillati</taxon>
        <taxon>Actinomycetota</taxon>
        <taxon>Actinomycetes</taxon>
        <taxon>Streptosporangiales</taxon>
        <taxon>Thermomonosporaceae</taxon>
        <taxon>Actinomadura</taxon>
    </lineage>
</organism>
<keyword evidence="3" id="KW-0645">Protease</keyword>
<dbReference type="Proteomes" id="UP000579250">
    <property type="component" value="Unassembled WGS sequence"/>
</dbReference>
<dbReference type="PANTHER" id="PTHR39430">
    <property type="entry name" value="MEMBRANE-ASSOCIATED PROTEASE-RELATED"/>
    <property type="match status" value="1"/>
</dbReference>
<dbReference type="RefSeq" id="WP_067627705.1">
    <property type="nucleotide sequence ID" value="NZ_JAAXPI010000016.1"/>
</dbReference>